<accession>A0A1M7I592</accession>
<sequence>MAITIKKLIEYIEENLADGTLRESDKVCLHDGCDSVEVGALFNDAHELTLAENDGFLGSCEEV</sequence>
<dbReference type="Proteomes" id="UP000184038">
    <property type="component" value="Unassembled WGS sequence"/>
</dbReference>
<organism evidence="1 2">
    <name type="scientific">Anaerosporobacter mobilis DSM 15930</name>
    <dbReference type="NCBI Taxonomy" id="1120996"/>
    <lineage>
        <taxon>Bacteria</taxon>
        <taxon>Bacillati</taxon>
        <taxon>Bacillota</taxon>
        <taxon>Clostridia</taxon>
        <taxon>Lachnospirales</taxon>
        <taxon>Lachnospiraceae</taxon>
        <taxon>Anaerosporobacter</taxon>
    </lineage>
</organism>
<name>A0A1M7I592_9FIRM</name>
<evidence type="ECO:0000313" key="2">
    <source>
        <dbReference type="Proteomes" id="UP000184038"/>
    </source>
</evidence>
<dbReference type="AlphaFoldDB" id="A0A1M7I592"/>
<proteinExistence type="predicted"/>
<keyword evidence="2" id="KW-1185">Reference proteome</keyword>
<dbReference type="EMBL" id="FRCP01000009">
    <property type="protein sequence ID" value="SHM35934.1"/>
    <property type="molecule type" value="Genomic_DNA"/>
</dbReference>
<protein>
    <submittedName>
        <fullName evidence="1">Uncharacterized protein</fullName>
    </submittedName>
</protein>
<dbReference type="STRING" id="1120996.SAMN02746066_01667"/>
<dbReference type="RefSeq" id="WP_073285906.1">
    <property type="nucleotide sequence ID" value="NZ_FRCP01000009.1"/>
</dbReference>
<dbReference type="OrthoDB" id="9957469at2"/>
<evidence type="ECO:0000313" key="1">
    <source>
        <dbReference type="EMBL" id="SHM35934.1"/>
    </source>
</evidence>
<reference evidence="1 2" key="1">
    <citation type="submission" date="2016-11" db="EMBL/GenBank/DDBJ databases">
        <authorList>
            <person name="Jaros S."/>
            <person name="Januszkiewicz K."/>
            <person name="Wedrychowicz H."/>
        </authorList>
    </citation>
    <scope>NUCLEOTIDE SEQUENCE [LARGE SCALE GENOMIC DNA]</scope>
    <source>
        <strain evidence="1 2">DSM 15930</strain>
    </source>
</reference>
<gene>
    <name evidence="1" type="ORF">SAMN02746066_01667</name>
</gene>